<reference evidence="1 2" key="1">
    <citation type="submission" date="2017-11" db="EMBL/GenBank/DDBJ databases">
        <title>Draft genome sequence of Mitsuaria sp. HWN-4.</title>
        <authorList>
            <person name="Gundlapally S.R."/>
        </authorList>
    </citation>
    <scope>NUCLEOTIDE SEQUENCE [LARGE SCALE GENOMIC DNA]</scope>
    <source>
        <strain evidence="1 2">HWN-4</strain>
    </source>
</reference>
<evidence type="ECO:0000313" key="2">
    <source>
        <dbReference type="Proteomes" id="UP000231501"/>
    </source>
</evidence>
<accession>A0A2G9C4N3</accession>
<proteinExistence type="predicted"/>
<dbReference type="Proteomes" id="UP000231501">
    <property type="component" value="Unassembled WGS sequence"/>
</dbReference>
<sequence>MREWIRWQFGRPTVADVLKRLVRRLDDAGATAITVNEDPPQVRFTLNGGQMHSNLTHLMRDLLRANGRRAREVEFDRYLEGTILRPMSADAPEHSEDYASVRAHLLPLLRTRADMAISALDLANAAGQVQPVLTRASNETPFRHIVGDYVAILGLDAPESTARVGQGMLDKWGVSFDTAFDDALDNLRGLPEDLGWQQIAPGLWQGAWNDSYEPSRLLLPDLIYRSGVAHPVAMVPLRHVLLVADENDIAGLALMAAMCKQLRQEHSRWLSFRPLRLVERTWLPFEAPEPLRQMFQELISVEDSEDYSAQKRLLEQRGPQDASAPFVGSAQLVQFKDSERVVSYSVWSDGVDTLLPHTDLVAFASLDQPDQSMIVSWADAVRIAGHYMQPVDGLHPPRMRVNIFPNADEQAQLNAVKVL</sequence>
<evidence type="ECO:0008006" key="3">
    <source>
        <dbReference type="Google" id="ProtNLM"/>
    </source>
</evidence>
<name>A0A2G9C4N3_9BURK</name>
<protein>
    <recommendedName>
        <fullName evidence="3">DUF1444 family protein</fullName>
    </recommendedName>
</protein>
<organism evidence="1 2">
    <name type="scientific">Roseateles chitinivorans</name>
    <dbReference type="NCBI Taxonomy" id="2917965"/>
    <lineage>
        <taxon>Bacteria</taxon>
        <taxon>Pseudomonadati</taxon>
        <taxon>Pseudomonadota</taxon>
        <taxon>Betaproteobacteria</taxon>
        <taxon>Burkholderiales</taxon>
        <taxon>Sphaerotilaceae</taxon>
        <taxon>Roseateles</taxon>
    </lineage>
</organism>
<dbReference type="EMBL" id="PEOG01000070">
    <property type="protein sequence ID" value="PIM51312.1"/>
    <property type="molecule type" value="Genomic_DNA"/>
</dbReference>
<comment type="caution">
    <text evidence="1">The sequence shown here is derived from an EMBL/GenBank/DDBJ whole genome shotgun (WGS) entry which is preliminary data.</text>
</comment>
<gene>
    <name evidence="1" type="ORF">CS062_20445</name>
</gene>
<evidence type="ECO:0000313" key="1">
    <source>
        <dbReference type="EMBL" id="PIM51312.1"/>
    </source>
</evidence>
<keyword evidence="2" id="KW-1185">Reference proteome</keyword>
<dbReference type="AlphaFoldDB" id="A0A2G9C4N3"/>